<keyword evidence="10" id="KW-0131">Cell cycle</keyword>
<feature type="compositionally biased region" description="Acidic residues" evidence="13">
    <location>
        <begin position="159"/>
        <end position="172"/>
    </location>
</feature>
<accession>A0A9K3CS84</accession>
<keyword evidence="16" id="KW-1185">Reference proteome</keyword>
<dbReference type="Gene3D" id="3.30.470.30">
    <property type="entry name" value="DNA ligase/mRNA capping enzyme"/>
    <property type="match status" value="2"/>
</dbReference>
<dbReference type="InterPro" id="IPR012310">
    <property type="entry name" value="DNA_ligase_ATP-dep_cent"/>
</dbReference>
<gene>
    <name evidence="15" type="ORF">KIPB_002452</name>
</gene>
<dbReference type="InterPro" id="IPR012340">
    <property type="entry name" value="NA-bd_OB-fold"/>
</dbReference>
<protein>
    <recommendedName>
        <fullName evidence="11">DNA ligase</fullName>
        <ecNumber evidence="11">6.5.1.1</ecNumber>
    </recommendedName>
</protein>
<reference evidence="15 16" key="1">
    <citation type="journal article" date="2018" name="PLoS ONE">
        <title>The draft genome of Kipferlia bialata reveals reductive genome evolution in fornicate parasites.</title>
        <authorList>
            <person name="Tanifuji G."/>
            <person name="Takabayashi S."/>
            <person name="Kume K."/>
            <person name="Takagi M."/>
            <person name="Nakayama T."/>
            <person name="Kamikawa R."/>
            <person name="Inagaki Y."/>
            <person name="Hashimoto T."/>
        </authorList>
    </citation>
    <scope>NUCLEOTIDE SEQUENCE [LARGE SCALE GENOMIC DNA]</scope>
    <source>
        <strain evidence="15">NY0173</strain>
    </source>
</reference>
<keyword evidence="2 11" id="KW-0436">Ligase</keyword>
<dbReference type="InterPro" id="IPR016059">
    <property type="entry name" value="DNA_ligase_ATP-dep_CS"/>
</dbReference>
<feature type="domain" description="ATP-dependent DNA ligase family profile" evidence="14">
    <location>
        <begin position="227"/>
        <end position="364"/>
    </location>
</feature>
<dbReference type="Pfam" id="PF04679">
    <property type="entry name" value="DNA_ligase_A_C"/>
    <property type="match status" value="1"/>
</dbReference>
<dbReference type="NCBIfam" id="TIGR00574">
    <property type="entry name" value="dnl1"/>
    <property type="match status" value="1"/>
</dbReference>
<dbReference type="GO" id="GO:0006273">
    <property type="term" value="P:lagging strand elongation"/>
    <property type="evidence" value="ECO:0007669"/>
    <property type="project" value="TreeGrafter"/>
</dbReference>
<evidence type="ECO:0000256" key="2">
    <source>
        <dbReference type="ARBA" id="ARBA00022598"/>
    </source>
</evidence>
<dbReference type="EMBL" id="BDIP01000408">
    <property type="protein sequence ID" value="GIQ81488.1"/>
    <property type="molecule type" value="Genomic_DNA"/>
</dbReference>
<dbReference type="PROSITE" id="PS00333">
    <property type="entry name" value="DNA_LIGASE_A2"/>
    <property type="match status" value="1"/>
</dbReference>
<keyword evidence="3" id="KW-0132">Cell division</keyword>
<feature type="region of interest" description="Disordered" evidence="13">
    <location>
        <begin position="152"/>
        <end position="188"/>
    </location>
</feature>
<dbReference type="Gene3D" id="2.40.50.140">
    <property type="entry name" value="Nucleic acid-binding proteins"/>
    <property type="match status" value="1"/>
</dbReference>
<dbReference type="PROSITE" id="PS00697">
    <property type="entry name" value="DNA_LIGASE_A1"/>
    <property type="match status" value="1"/>
</dbReference>
<dbReference type="GO" id="GO:0051301">
    <property type="term" value="P:cell division"/>
    <property type="evidence" value="ECO:0007669"/>
    <property type="project" value="UniProtKB-KW"/>
</dbReference>
<evidence type="ECO:0000256" key="13">
    <source>
        <dbReference type="SAM" id="MobiDB-lite"/>
    </source>
</evidence>
<evidence type="ECO:0000259" key="14">
    <source>
        <dbReference type="PROSITE" id="PS50160"/>
    </source>
</evidence>
<dbReference type="FunFam" id="2.40.50.140:FF:000062">
    <property type="entry name" value="DNA ligase"/>
    <property type="match status" value="1"/>
</dbReference>
<evidence type="ECO:0000256" key="6">
    <source>
        <dbReference type="ARBA" id="ARBA00022763"/>
    </source>
</evidence>
<evidence type="ECO:0000256" key="5">
    <source>
        <dbReference type="ARBA" id="ARBA00022741"/>
    </source>
</evidence>
<organism evidence="15 16">
    <name type="scientific">Kipferlia bialata</name>
    <dbReference type="NCBI Taxonomy" id="797122"/>
    <lineage>
        <taxon>Eukaryota</taxon>
        <taxon>Metamonada</taxon>
        <taxon>Carpediemonas-like organisms</taxon>
        <taxon>Kipferlia</taxon>
    </lineage>
</organism>
<dbReference type="GO" id="GO:0006281">
    <property type="term" value="P:DNA repair"/>
    <property type="evidence" value="ECO:0007669"/>
    <property type="project" value="UniProtKB-KW"/>
</dbReference>
<comment type="caution">
    <text evidence="15">The sequence shown here is derived from an EMBL/GenBank/DDBJ whole genome shotgun (WGS) entry which is preliminary data.</text>
</comment>
<evidence type="ECO:0000256" key="10">
    <source>
        <dbReference type="ARBA" id="ARBA00023306"/>
    </source>
</evidence>
<evidence type="ECO:0000256" key="3">
    <source>
        <dbReference type="ARBA" id="ARBA00022618"/>
    </source>
</evidence>
<evidence type="ECO:0000256" key="9">
    <source>
        <dbReference type="ARBA" id="ARBA00023204"/>
    </source>
</evidence>
<evidence type="ECO:0000313" key="16">
    <source>
        <dbReference type="Proteomes" id="UP000265618"/>
    </source>
</evidence>
<feature type="region of interest" description="Disordered" evidence="13">
    <location>
        <begin position="483"/>
        <end position="502"/>
    </location>
</feature>
<keyword evidence="5 11" id="KW-0547">Nucleotide-binding</keyword>
<dbReference type="InterPro" id="IPR012309">
    <property type="entry name" value="DNA_ligase_ATP-dep_C"/>
</dbReference>
<dbReference type="PANTHER" id="PTHR45674:SF4">
    <property type="entry name" value="DNA LIGASE 1"/>
    <property type="match status" value="1"/>
</dbReference>
<comment type="catalytic activity">
    <reaction evidence="11">
        <text>ATP + (deoxyribonucleotide)n-3'-hydroxyl + 5'-phospho-(deoxyribonucleotide)m = (deoxyribonucleotide)n+m + AMP + diphosphate.</text>
        <dbReference type="EC" id="6.5.1.1"/>
    </reaction>
</comment>
<dbReference type="GO" id="GO:0006310">
    <property type="term" value="P:DNA recombination"/>
    <property type="evidence" value="ECO:0007669"/>
    <property type="project" value="UniProtKB-KW"/>
</dbReference>
<dbReference type="AlphaFoldDB" id="A0A9K3CS84"/>
<dbReference type="CDD" id="cd07900">
    <property type="entry name" value="Adenylation_DNA_ligase_I_Euk"/>
    <property type="match status" value="1"/>
</dbReference>
<dbReference type="Gene3D" id="1.10.3260.10">
    <property type="entry name" value="DNA ligase, ATP-dependent, N-terminal domain"/>
    <property type="match status" value="1"/>
</dbReference>
<evidence type="ECO:0000313" key="15">
    <source>
        <dbReference type="EMBL" id="GIQ81488.1"/>
    </source>
</evidence>
<dbReference type="GO" id="GO:0003910">
    <property type="term" value="F:DNA ligase (ATP) activity"/>
    <property type="evidence" value="ECO:0007669"/>
    <property type="project" value="UniProtKB-EC"/>
</dbReference>
<dbReference type="PANTHER" id="PTHR45674">
    <property type="entry name" value="DNA LIGASE 1/3 FAMILY MEMBER"/>
    <property type="match status" value="1"/>
</dbReference>
<sequence length="502" mass="55975">MKPNRETSLQECVNRAYCEHPDIGRVATVLATEGPEGLDKLVLTPGVPVKPMLAQAAKSIDEVLERYTECDVFTTEYKYDGERAQIHRLPDGSIKVYSRNLEDVSARYTDMQESLCEAASNVLSYVHGLKSSQRKKAQGPFVGTEAEEKKTKAKKGMVIDDDDESSEEDETEGMAVDTAEGTEDGPKDGTFIIDGECVAYDPVNNKILPFQALTRRVRKEDDPEAPKEADNVKVAIYAFDVLYLNGHSLLQTDLGERRELLHEHFQEKTGVFFYAQYRDMTADSDLMSFLTEAVNNNTEGLMVKVLSGAGATYEPSKRSMKWSKLKKDYMEGMGDSFDLIPIGAWEGNGKRRGKYGAYLLACYNPNTETFQTTCKVGTGFSDELLVELTSRLKGKVVDSKPADYDVSDTFTPDVWFSAEEVWEIRIADLQMSPTHTSAKGEIRGDARGIGLRFPRMLRVRHDKKVEEGTDSNQVVRCYMKQPSVSGNSSVAKAGGDEDDDFF</sequence>
<evidence type="ECO:0000256" key="1">
    <source>
        <dbReference type="ARBA" id="ARBA00007572"/>
    </source>
</evidence>
<keyword evidence="9 11" id="KW-0234">DNA repair</keyword>
<dbReference type="Proteomes" id="UP000265618">
    <property type="component" value="Unassembled WGS sequence"/>
</dbReference>
<dbReference type="InterPro" id="IPR036599">
    <property type="entry name" value="DNA_ligase_N_sf"/>
</dbReference>
<dbReference type="PROSITE" id="PS50160">
    <property type="entry name" value="DNA_LIGASE_A3"/>
    <property type="match status" value="1"/>
</dbReference>
<keyword evidence="6 11" id="KW-0227">DNA damage</keyword>
<evidence type="ECO:0000256" key="12">
    <source>
        <dbReference type="RuleBase" id="RU004196"/>
    </source>
</evidence>
<dbReference type="Gene3D" id="3.30.1490.70">
    <property type="match status" value="1"/>
</dbReference>
<dbReference type="SUPFAM" id="SSF56091">
    <property type="entry name" value="DNA ligase/mRNA capping enzyme, catalytic domain"/>
    <property type="match status" value="1"/>
</dbReference>
<evidence type="ECO:0000256" key="11">
    <source>
        <dbReference type="RuleBase" id="RU000617"/>
    </source>
</evidence>
<proteinExistence type="inferred from homology"/>
<dbReference type="GO" id="GO:0003677">
    <property type="term" value="F:DNA binding"/>
    <property type="evidence" value="ECO:0007669"/>
    <property type="project" value="InterPro"/>
</dbReference>
<evidence type="ECO:0000256" key="4">
    <source>
        <dbReference type="ARBA" id="ARBA00022705"/>
    </source>
</evidence>
<dbReference type="EC" id="6.5.1.1" evidence="11"/>
<keyword evidence="7 11" id="KW-0067">ATP-binding</keyword>
<dbReference type="InterPro" id="IPR050191">
    <property type="entry name" value="ATP-dep_DNA_ligase"/>
</dbReference>
<dbReference type="InterPro" id="IPR000977">
    <property type="entry name" value="DNA_ligase_ATP-dep"/>
</dbReference>
<keyword evidence="8 11" id="KW-0233">DNA recombination</keyword>
<dbReference type="CDD" id="cd07969">
    <property type="entry name" value="OBF_DNA_ligase_I"/>
    <property type="match status" value="1"/>
</dbReference>
<keyword evidence="4" id="KW-0235">DNA replication</keyword>
<name>A0A9K3CS84_9EUKA</name>
<evidence type="ECO:0000256" key="8">
    <source>
        <dbReference type="ARBA" id="ARBA00023172"/>
    </source>
</evidence>
<evidence type="ECO:0000256" key="7">
    <source>
        <dbReference type="ARBA" id="ARBA00022840"/>
    </source>
</evidence>
<dbReference type="Pfam" id="PF01068">
    <property type="entry name" value="DNA_ligase_A_M"/>
    <property type="match status" value="2"/>
</dbReference>
<comment type="similarity">
    <text evidence="1 12">Belongs to the ATP-dependent DNA ligase family.</text>
</comment>
<dbReference type="OrthoDB" id="206088at2759"/>
<dbReference type="GO" id="GO:0005524">
    <property type="term" value="F:ATP binding"/>
    <property type="evidence" value="ECO:0007669"/>
    <property type="project" value="UniProtKB-KW"/>
</dbReference>
<dbReference type="SUPFAM" id="SSF50249">
    <property type="entry name" value="Nucleic acid-binding proteins"/>
    <property type="match status" value="1"/>
</dbReference>
<dbReference type="GO" id="GO:0071897">
    <property type="term" value="P:DNA biosynthetic process"/>
    <property type="evidence" value="ECO:0007669"/>
    <property type="project" value="InterPro"/>
</dbReference>